<organism evidence="2 3">
    <name type="scientific">Neodiprion lecontei</name>
    <name type="common">Redheaded pine sawfly</name>
    <dbReference type="NCBI Taxonomy" id="441921"/>
    <lineage>
        <taxon>Eukaryota</taxon>
        <taxon>Metazoa</taxon>
        <taxon>Ecdysozoa</taxon>
        <taxon>Arthropoda</taxon>
        <taxon>Hexapoda</taxon>
        <taxon>Insecta</taxon>
        <taxon>Pterygota</taxon>
        <taxon>Neoptera</taxon>
        <taxon>Endopterygota</taxon>
        <taxon>Hymenoptera</taxon>
        <taxon>Tenthredinoidea</taxon>
        <taxon>Diprionidae</taxon>
        <taxon>Diprioninae</taxon>
        <taxon>Neodiprion</taxon>
    </lineage>
</organism>
<evidence type="ECO:0000313" key="3">
    <source>
        <dbReference type="RefSeq" id="XP_046586541.1"/>
    </source>
</evidence>
<evidence type="ECO:0000256" key="1">
    <source>
        <dbReference type="SAM" id="MobiDB-lite"/>
    </source>
</evidence>
<keyword evidence="2" id="KW-1185">Reference proteome</keyword>
<dbReference type="GeneID" id="107225605"/>
<dbReference type="Proteomes" id="UP000829291">
    <property type="component" value="Chromosome 2"/>
</dbReference>
<gene>
    <name evidence="3" type="primary">LOC107225605</name>
</gene>
<protein>
    <submittedName>
        <fullName evidence="3">Uncharacterized protein LOC107225605 isoform X1</fullName>
    </submittedName>
</protein>
<dbReference type="RefSeq" id="XP_046586541.1">
    <property type="nucleotide sequence ID" value="XM_046730585.1"/>
</dbReference>
<evidence type="ECO:0000313" key="2">
    <source>
        <dbReference type="Proteomes" id="UP000829291"/>
    </source>
</evidence>
<accession>A0ABM3FEU3</accession>
<name>A0ABM3FEU3_NEOLC</name>
<sequence length="359" mass="41128">MTFGGGFWAAVDLLAGSGEWNSPGSVNPVKGDVNEWLETVTTRVKVQLERDKMARDAVCGNESSVSTRRRCDEEVDYWSMIDCSFSYPLVRSRLEMLMGTNVVRLTDRRYMQKLITRIRQDYEASQQERVAKRVTNELMRTKKMILERLIPVQEAPEELRRYPLFQLYLYCDAIIEEKQRKRMPKKVHVTDSLYQMLYPENSGEKVEEEAEDDEVYMKTEVVNGAQKLVPMTTEEIAVIMTEQEKEKDIENGYLLTQEDYDRLYFETEAIKELREMQSVEEMYTKAQEIVGILYSYADEGRYQKAALEKQQREAEFEAAAEFAKTVSSADDGTAVASGGAPQRPEKPGVDPGAAVSTAE</sequence>
<feature type="region of interest" description="Disordered" evidence="1">
    <location>
        <begin position="326"/>
        <end position="359"/>
    </location>
</feature>
<reference evidence="3" key="1">
    <citation type="submission" date="2025-08" db="UniProtKB">
        <authorList>
            <consortium name="RefSeq"/>
        </authorList>
    </citation>
    <scope>IDENTIFICATION</scope>
    <source>
        <tissue evidence="3">Thorax and Abdomen</tissue>
    </source>
</reference>
<proteinExistence type="predicted"/>